<comment type="caution">
    <text evidence="1">The sequence shown here is derived from an EMBL/GenBank/DDBJ whole genome shotgun (WGS) entry which is preliminary data.</text>
</comment>
<sequence length="191" mass="21796">MTAENKQIVFLAGYSAAGKSTLAKEMRDNWDYTLVEHQPLVHGIASRKGFKRARHWLAGVGVEKFAEESANEMVSRTKNVLKEGKIRVVFDVAYGVKMLELFQSEFPDIYKLVVSVIADEDTRTLNIQKRMGTESTDEAQKELHFRDRFLREVGLDEVLQRSDIKVTNKDKQIGEVASELNKLIAEYLSEK</sequence>
<gene>
    <name evidence="1" type="ORF">UU02_C0018G0002</name>
</gene>
<name>A0A0G0UW05_9BACT</name>
<dbReference type="SUPFAM" id="SSF52540">
    <property type="entry name" value="P-loop containing nucleoside triphosphate hydrolases"/>
    <property type="match status" value="1"/>
</dbReference>
<proteinExistence type="predicted"/>
<evidence type="ECO:0008006" key="3">
    <source>
        <dbReference type="Google" id="ProtNLM"/>
    </source>
</evidence>
<dbReference type="PANTHER" id="PTHR41930:SF1">
    <property type="entry name" value="DEPHOSPHO-COA KINASE"/>
    <property type="match status" value="1"/>
</dbReference>
<dbReference type="InterPro" id="IPR027417">
    <property type="entry name" value="P-loop_NTPase"/>
</dbReference>
<protein>
    <recommendedName>
        <fullName evidence="3">Dephospho-CoA kinase-like protein</fullName>
    </recommendedName>
</protein>
<dbReference type="AlphaFoldDB" id="A0A0G0UW05"/>
<organism evidence="1 2">
    <name type="scientific">Candidatus Woesebacteria bacterium GW2011_GWA1_40_43</name>
    <dbReference type="NCBI Taxonomy" id="1618553"/>
    <lineage>
        <taxon>Bacteria</taxon>
        <taxon>Candidatus Woeseibacteriota</taxon>
    </lineage>
</organism>
<reference evidence="1 2" key="1">
    <citation type="journal article" date="2015" name="Nature">
        <title>rRNA introns, odd ribosomes, and small enigmatic genomes across a large radiation of phyla.</title>
        <authorList>
            <person name="Brown C.T."/>
            <person name="Hug L.A."/>
            <person name="Thomas B.C."/>
            <person name="Sharon I."/>
            <person name="Castelle C.J."/>
            <person name="Singh A."/>
            <person name="Wilkins M.J."/>
            <person name="Williams K.H."/>
            <person name="Banfield J.F."/>
        </authorList>
    </citation>
    <scope>NUCLEOTIDE SEQUENCE [LARGE SCALE GENOMIC DNA]</scope>
</reference>
<dbReference type="Gene3D" id="3.40.50.300">
    <property type="entry name" value="P-loop containing nucleotide triphosphate hydrolases"/>
    <property type="match status" value="1"/>
</dbReference>
<dbReference type="PANTHER" id="PTHR41930">
    <property type="entry name" value="UPF0200 PROTEIN MJ1399"/>
    <property type="match status" value="1"/>
</dbReference>
<accession>A0A0G0UW05</accession>
<dbReference type="EMBL" id="LBZA01000018">
    <property type="protein sequence ID" value="KKR63805.1"/>
    <property type="molecule type" value="Genomic_DNA"/>
</dbReference>
<evidence type="ECO:0000313" key="1">
    <source>
        <dbReference type="EMBL" id="KKR63805.1"/>
    </source>
</evidence>
<dbReference type="Proteomes" id="UP000034293">
    <property type="component" value="Unassembled WGS sequence"/>
</dbReference>
<evidence type="ECO:0000313" key="2">
    <source>
        <dbReference type="Proteomes" id="UP000034293"/>
    </source>
</evidence>